<dbReference type="InterPro" id="IPR044998">
    <property type="entry name" value="Timeless"/>
</dbReference>
<feature type="compositionally biased region" description="Basic residues" evidence="5">
    <location>
        <begin position="471"/>
        <end position="480"/>
    </location>
</feature>
<keyword evidence="3" id="KW-0131">Cell cycle</keyword>
<gene>
    <name evidence="7" type="ORF">ANCDUO_03635</name>
</gene>
<evidence type="ECO:0000256" key="3">
    <source>
        <dbReference type="ARBA" id="ARBA00023306"/>
    </source>
</evidence>
<name>A0A0C2DTB6_9BILA</name>
<dbReference type="GO" id="GO:0043111">
    <property type="term" value="P:replication fork arrest"/>
    <property type="evidence" value="ECO:0007669"/>
    <property type="project" value="TreeGrafter"/>
</dbReference>
<dbReference type="EMBL" id="KN727291">
    <property type="protein sequence ID" value="KIH66037.1"/>
    <property type="molecule type" value="Genomic_DNA"/>
</dbReference>
<comment type="subcellular location">
    <subcellularLocation>
        <location evidence="1">Nucleus</location>
    </subcellularLocation>
</comment>
<dbReference type="GO" id="GO:0000076">
    <property type="term" value="P:DNA replication checkpoint signaling"/>
    <property type="evidence" value="ECO:0007669"/>
    <property type="project" value="TreeGrafter"/>
</dbReference>
<dbReference type="InterPro" id="IPR006906">
    <property type="entry name" value="Timeless_N"/>
</dbReference>
<dbReference type="AlphaFoldDB" id="A0A0C2DTB6"/>
<feature type="non-terminal residue" evidence="7">
    <location>
        <position position="1"/>
    </location>
</feature>
<dbReference type="PANTHER" id="PTHR22940:SF4">
    <property type="entry name" value="PROTEIN TIMELESS HOMOLOG"/>
    <property type="match status" value="1"/>
</dbReference>
<evidence type="ECO:0000259" key="6">
    <source>
        <dbReference type="Pfam" id="PF04821"/>
    </source>
</evidence>
<keyword evidence="8" id="KW-1185">Reference proteome</keyword>
<feature type="domain" description="Timeless N-terminal" evidence="6">
    <location>
        <begin position="135"/>
        <end position="222"/>
    </location>
</feature>
<keyword evidence="2" id="KW-0539">Nucleus</keyword>
<evidence type="ECO:0000256" key="4">
    <source>
        <dbReference type="SAM" id="Coils"/>
    </source>
</evidence>
<evidence type="ECO:0000256" key="5">
    <source>
        <dbReference type="SAM" id="MobiDB-lite"/>
    </source>
</evidence>
<dbReference type="GO" id="GO:0003677">
    <property type="term" value="F:DNA binding"/>
    <property type="evidence" value="ECO:0007669"/>
    <property type="project" value="TreeGrafter"/>
</dbReference>
<accession>A0A0C2DTB6</accession>
<evidence type="ECO:0000256" key="1">
    <source>
        <dbReference type="ARBA" id="ARBA00004123"/>
    </source>
</evidence>
<dbReference type="GO" id="GO:0006281">
    <property type="term" value="P:DNA repair"/>
    <property type="evidence" value="ECO:0007669"/>
    <property type="project" value="TreeGrafter"/>
</dbReference>
<feature type="domain" description="Timeless N-terminal" evidence="6">
    <location>
        <begin position="1"/>
        <end position="123"/>
    </location>
</feature>
<dbReference type="PANTHER" id="PTHR22940">
    <property type="entry name" value="TIMEOUT/TIMELESS-2"/>
    <property type="match status" value="1"/>
</dbReference>
<keyword evidence="4" id="KW-0175">Coiled coil</keyword>
<evidence type="ECO:0000256" key="2">
    <source>
        <dbReference type="ARBA" id="ARBA00023242"/>
    </source>
</evidence>
<proteinExistence type="predicted"/>
<feature type="coiled-coil region" evidence="4">
    <location>
        <begin position="794"/>
        <end position="821"/>
    </location>
</feature>
<feature type="region of interest" description="Disordered" evidence="5">
    <location>
        <begin position="471"/>
        <end position="490"/>
    </location>
</feature>
<dbReference type="Proteomes" id="UP000054047">
    <property type="component" value="Unassembled WGS sequence"/>
</dbReference>
<protein>
    <submittedName>
        <fullName evidence="7">Timeless protein</fullName>
    </submittedName>
</protein>
<dbReference type="Pfam" id="PF04821">
    <property type="entry name" value="TIMELESS"/>
    <property type="match status" value="2"/>
</dbReference>
<dbReference type="GO" id="GO:0031298">
    <property type="term" value="C:replication fork protection complex"/>
    <property type="evidence" value="ECO:0007669"/>
    <property type="project" value="TreeGrafter"/>
</dbReference>
<evidence type="ECO:0000313" key="7">
    <source>
        <dbReference type="EMBL" id="KIH66037.1"/>
    </source>
</evidence>
<dbReference type="OrthoDB" id="310853at2759"/>
<sequence>LLANLTQPAIVSLQGKQPEDRDEWQTFWVLEENLRRAKLAFADVKFFTVLKEKLEKYFLETDWEDRLEEDRLVMERIIVLIRYIFSISPTDRDGKRTTTESNSHDRVISAFLESGIDQVFSSLFYCRVQETISIIFQVLIHIASQSKERDFHLSVLVIFALIVKEHNAEDIVVAGRDRTTAEKEKAEEELREIVENEQSRMNAQRRKILASRHSRFAGSYVVKGLSAVNKEKDLVVVKPIKDVNDLTFLDERKAKKRIAKNRRPFEAQERTHLSSMELRIKLKKFVEDVLSKCFNRLMKSTKELAFDTRLSAGQRNADLHFFLLMTFMLKYTRLAKSASSDVSGCLHVEAFHHVQVHISNFLESAATMRKEAKYYGIRAQYALSAYKELILFHQYLLDNGSPEEKELSHRTCDHILVVEEYREMGLMLMRRFMPGVLSKTFLRDLVLSTHYYFRLLEKSVKSGDLTTVKKRSKVRRRTRRSTKEAEGFGPEPLPAVVDSLSGEDLERKWSLINEELNEVILGNKEASTDQIPINSLLDVEEELHQKFAMLKVQRAMREGRPADAMGLYRSSRAVWLSDGYFFGFQIADQLLSAELAAQKKFEANSMIDDAGEEDLCSDEDEEEEPKYETKEVYFICMNGLWYVFLLNDFATNSAELNKALVKLLHRVAFDLKMPSRLFQLSLFRIFAQVRTHFEGVKKEDMKKNRFFELYTFGYHLLKKSIMDRNFPIIQMKQLMEEYNSKEEEEDEDIVNFIKTRLAETHGEFSRQKIIKQMNYLGVVYERKKTSSKKYKEWNDGLRTELAALKQQYEEMDAEDHELSELRD</sequence>
<feature type="coiled-coil region" evidence="4">
    <location>
        <begin position="176"/>
        <end position="207"/>
    </location>
</feature>
<reference evidence="7 8" key="1">
    <citation type="submission" date="2013-12" db="EMBL/GenBank/DDBJ databases">
        <title>Draft genome of the parsitic nematode Ancylostoma duodenale.</title>
        <authorList>
            <person name="Mitreva M."/>
        </authorList>
    </citation>
    <scope>NUCLEOTIDE SEQUENCE [LARGE SCALE GENOMIC DNA]</scope>
    <source>
        <strain evidence="7 8">Zhejiang</strain>
    </source>
</reference>
<organism evidence="7 8">
    <name type="scientific">Ancylostoma duodenale</name>
    <dbReference type="NCBI Taxonomy" id="51022"/>
    <lineage>
        <taxon>Eukaryota</taxon>
        <taxon>Metazoa</taxon>
        <taxon>Ecdysozoa</taxon>
        <taxon>Nematoda</taxon>
        <taxon>Chromadorea</taxon>
        <taxon>Rhabditida</taxon>
        <taxon>Rhabditina</taxon>
        <taxon>Rhabditomorpha</taxon>
        <taxon>Strongyloidea</taxon>
        <taxon>Ancylostomatidae</taxon>
        <taxon>Ancylostomatinae</taxon>
        <taxon>Ancylostoma</taxon>
    </lineage>
</organism>
<evidence type="ECO:0000313" key="8">
    <source>
        <dbReference type="Proteomes" id="UP000054047"/>
    </source>
</evidence>